<dbReference type="RefSeq" id="WP_057952994.1">
    <property type="nucleotide sequence ID" value="NZ_CP013118.1"/>
</dbReference>
<dbReference type="PROSITE" id="PS50930">
    <property type="entry name" value="HTH_LYTTR"/>
    <property type="match status" value="1"/>
</dbReference>
<dbReference type="KEGG" id="blq:L21SP5_01905"/>
<name>A0A0S2HZP8_9BACT</name>
<dbReference type="Gene3D" id="3.40.50.2300">
    <property type="match status" value="1"/>
</dbReference>
<dbReference type="SMART" id="SM00448">
    <property type="entry name" value="REC"/>
    <property type="match status" value="1"/>
</dbReference>
<dbReference type="Pfam" id="PF04397">
    <property type="entry name" value="LytTR"/>
    <property type="match status" value="1"/>
</dbReference>
<dbReference type="Gene3D" id="2.40.50.1020">
    <property type="entry name" value="LytTr DNA-binding domain"/>
    <property type="match status" value="1"/>
</dbReference>
<dbReference type="Proteomes" id="UP000064893">
    <property type="component" value="Chromosome"/>
</dbReference>
<dbReference type="InterPro" id="IPR001789">
    <property type="entry name" value="Sig_transdc_resp-reg_receiver"/>
</dbReference>
<sequence length="231" mass="26746">MTDTKLNCLIVDDEEVAREVMASYISKVPYLELKASCENAIDAHEIMTQEEIDLVFLDIEMPGLSGIDFLKTVAHKPHVIICSANKDYAVEGFDLDVEDFILKPVTFERFLKAVGKIRSEEKPIELNEDYFYVNQNKRMVRIDMSNIIYIESLRDYVRIVTTQKKVITHQHLSDFESKLPSDRFMRIHRSIIVAIDKIQSFTSSLIDVGEKELPVGRNYKEDVQNKLNRLI</sequence>
<dbReference type="PANTHER" id="PTHR37299:SF1">
    <property type="entry name" value="STAGE 0 SPORULATION PROTEIN A HOMOLOG"/>
    <property type="match status" value="1"/>
</dbReference>
<feature type="domain" description="Response regulatory" evidence="2">
    <location>
        <begin position="7"/>
        <end position="118"/>
    </location>
</feature>
<dbReference type="InterPro" id="IPR011006">
    <property type="entry name" value="CheY-like_superfamily"/>
</dbReference>
<dbReference type="PROSITE" id="PS50110">
    <property type="entry name" value="RESPONSE_REGULATORY"/>
    <property type="match status" value="1"/>
</dbReference>
<reference evidence="4 5" key="1">
    <citation type="submission" date="2015-11" db="EMBL/GenBank/DDBJ databases">
        <title>Description and complete genome sequence of a novel strain predominating in hypersaline microbial mats and representing a new family of the Bacteriodetes phylum.</title>
        <authorList>
            <person name="Spring S."/>
            <person name="Bunk B."/>
            <person name="Sproer C."/>
            <person name="Klenk H.-P."/>
        </authorList>
    </citation>
    <scope>NUCLEOTIDE SEQUENCE [LARGE SCALE GENOMIC DNA]</scope>
    <source>
        <strain evidence="4 5">L21-Spi-D4</strain>
    </source>
</reference>
<proteinExistence type="predicted"/>
<feature type="domain" description="HTH LytTR-type" evidence="3">
    <location>
        <begin position="131"/>
        <end position="229"/>
    </location>
</feature>
<accession>A0A0S2HZP8</accession>
<evidence type="ECO:0000256" key="1">
    <source>
        <dbReference type="PROSITE-ProRule" id="PRU00169"/>
    </source>
</evidence>
<feature type="modified residue" description="4-aspartylphosphate" evidence="1">
    <location>
        <position position="58"/>
    </location>
</feature>
<organism evidence="4 5">
    <name type="scientific">Salinivirga cyanobacteriivorans</name>
    <dbReference type="NCBI Taxonomy" id="1307839"/>
    <lineage>
        <taxon>Bacteria</taxon>
        <taxon>Pseudomonadati</taxon>
        <taxon>Bacteroidota</taxon>
        <taxon>Bacteroidia</taxon>
        <taxon>Bacteroidales</taxon>
        <taxon>Salinivirgaceae</taxon>
        <taxon>Salinivirga</taxon>
    </lineage>
</organism>
<dbReference type="InterPro" id="IPR046947">
    <property type="entry name" value="LytR-like"/>
</dbReference>
<evidence type="ECO:0000259" key="2">
    <source>
        <dbReference type="PROSITE" id="PS50110"/>
    </source>
</evidence>
<dbReference type="SUPFAM" id="SSF52172">
    <property type="entry name" value="CheY-like"/>
    <property type="match status" value="1"/>
</dbReference>
<dbReference type="OrthoDB" id="1490554at2"/>
<gene>
    <name evidence="4" type="primary">ypdB_5</name>
    <name evidence="4" type="ORF">L21SP5_01905</name>
</gene>
<dbReference type="Pfam" id="PF00072">
    <property type="entry name" value="Response_reg"/>
    <property type="match status" value="1"/>
</dbReference>
<keyword evidence="1" id="KW-0597">Phosphoprotein</keyword>
<evidence type="ECO:0000259" key="3">
    <source>
        <dbReference type="PROSITE" id="PS50930"/>
    </source>
</evidence>
<dbReference type="AlphaFoldDB" id="A0A0S2HZP8"/>
<dbReference type="InterPro" id="IPR007492">
    <property type="entry name" value="LytTR_DNA-bd_dom"/>
</dbReference>
<dbReference type="GO" id="GO:0003677">
    <property type="term" value="F:DNA binding"/>
    <property type="evidence" value="ECO:0007669"/>
    <property type="project" value="InterPro"/>
</dbReference>
<keyword evidence="5" id="KW-1185">Reference proteome</keyword>
<evidence type="ECO:0000313" key="4">
    <source>
        <dbReference type="EMBL" id="ALO15544.1"/>
    </source>
</evidence>
<dbReference type="GO" id="GO:0000156">
    <property type="term" value="F:phosphorelay response regulator activity"/>
    <property type="evidence" value="ECO:0007669"/>
    <property type="project" value="InterPro"/>
</dbReference>
<dbReference type="PANTHER" id="PTHR37299">
    <property type="entry name" value="TRANSCRIPTIONAL REGULATOR-RELATED"/>
    <property type="match status" value="1"/>
</dbReference>
<dbReference type="SMART" id="SM00850">
    <property type="entry name" value="LytTR"/>
    <property type="match status" value="1"/>
</dbReference>
<evidence type="ECO:0000313" key="5">
    <source>
        <dbReference type="Proteomes" id="UP000064893"/>
    </source>
</evidence>
<dbReference type="EMBL" id="CP013118">
    <property type="protein sequence ID" value="ALO15544.1"/>
    <property type="molecule type" value="Genomic_DNA"/>
</dbReference>
<protein>
    <submittedName>
        <fullName evidence="4">Transcriptional regulatory protein YpdB</fullName>
    </submittedName>
</protein>
<dbReference type="STRING" id="1307839.L21SP5_01905"/>